<dbReference type="EMBL" id="OW240912">
    <property type="protein sequence ID" value="CAH2218717.1"/>
    <property type="molecule type" value="Genomic_DNA"/>
</dbReference>
<feature type="compositionally biased region" description="Low complexity" evidence="1">
    <location>
        <begin position="49"/>
        <end position="69"/>
    </location>
</feature>
<gene>
    <name evidence="2" type="ORF">PECUL_23A050383</name>
</gene>
<name>A0AAD1QX73_PELCU</name>
<organism evidence="2 3">
    <name type="scientific">Pelobates cultripes</name>
    <name type="common">Western spadefoot toad</name>
    <dbReference type="NCBI Taxonomy" id="61616"/>
    <lineage>
        <taxon>Eukaryota</taxon>
        <taxon>Metazoa</taxon>
        <taxon>Chordata</taxon>
        <taxon>Craniata</taxon>
        <taxon>Vertebrata</taxon>
        <taxon>Euteleostomi</taxon>
        <taxon>Amphibia</taxon>
        <taxon>Batrachia</taxon>
        <taxon>Anura</taxon>
        <taxon>Pelobatoidea</taxon>
        <taxon>Pelobatidae</taxon>
        <taxon>Pelobates</taxon>
    </lineage>
</organism>
<reference evidence="2" key="1">
    <citation type="submission" date="2022-03" db="EMBL/GenBank/DDBJ databases">
        <authorList>
            <person name="Alioto T."/>
            <person name="Alioto T."/>
            <person name="Gomez Garrido J."/>
        </authorList>
    </citation>
    <scope>NUCLEOTIDE SEQUENCE</scope>
</reference>
<proteinExistence type="predicted"/>
<evidence type="ECO:0000313" key="2">
    <source>
        <dbReference type="EMBL" id="CAH2218717.1"/>
    </source>
</evidence>
<accession>A0AAD1QX73</accession>
<evidence type="ECO:0000313" key="3">
    <source>
        <dbReference type="Proteomes" id="UP001295444"/>
    </source>
</evidence>
<feature type="region of interest" description="Disordered" evidence="1">
    <location>
        <begin position="33"/>
        <end position="71"/>
    </location>
</feature>
<dbReference type="AlphaFoldDB" id="A0AAD1QX73"/>
<evidence type="ECO:0000256" key="1">
    <source>
        <dbReference type="SAM" id="MobiDB-lite"/>
    </source>
</evidence>
<keyword evidence="3" id="KW-1185">Reference proteome</keyword>
<dbReference type="Proteomes" id="UP001295444">
    <property type="component" value="Chromosome 01"/>
</dbReference>
<protein>
    <submittedName>
        <fullName evidence="2">Uncharacterized protein</fullName>
    </submittedName>
</protein>
<sequence length="101" mass="10259">MPHGSRSGTDSNPAGLGVRWGLSREGTAALLGLLAGGSRPPPPPGPGGSSRSAEVPTSTQTLAQSTTLAGNITRASVHKMAAERQPCGRAAREVEMMLAQK</sequence>